<evidence type="ECO:0000313" key="3">
    <source>
        <dbReference type="Ensembl" id="ENSMAMP00000020201.2"/>
    </source>
</evidence>
<dbReference type="STRING" id="205130.ENSMAMP00000020201"/>
<dbReference type="PROSITE" id="PS50041">
    <property type="entry name" value="C_TYPE_LECTIN_2"/>
    <property type="match status" value="1"/>
</dbReference>
<dbReference type="CDD" id="cd00037">
    <property type="entry name" value="CLECT"/>
    <property type="match status" value="1"/>
</dbReference>
<dbReference type="PRINTS" id="PR01504">
    <property type="entry name" value="PNCREATITSAP"/>
</dbReference>
<reference evidence="3" key="2">
    <citation type="submission" date="2025-09" db="UniProtKB">
        <authorList>
            <consortium name="Ensembl"/>
        </authorList>
    </citation>
    <scope>IDENTIFICATION</scope>
</reference>
<sequence>MASVLQFVTLLLLCGPLLTCNQSPPGPVPCDCDCRPCPAGWSKTGPRCFRFFNTPDTWSNAESACIALNANLASVRSKNEQSLIKSIVQSVSGDVQTAWIGGNDAVKEGVWRWSDGSRFVNIAWATGEPNNLGTENCMEIYIKVNGYNDLPCESKRPYVCGFTQ</sequence>
<evidence type="ECO:0000256" key="1">
    <source>
        <dbReference type="SAM" id="SignalP"/>
    </source>
</evidence>
<dbReference type="Pfam" id="PF00059">
    <property type="entry name" value="Lectin_C"/>
    <property type="match status" value="1"/>
</dbReference>
<reference evidence="3" key="1">
    <citation type="submission" date="2025-08" db="UniProtKB">
        <authorList>
            <consortium name="Ensembl"/>
        </authorList>
    </citation>
    <scope>IDENTIFICATION</scope>
</reference>
<keyword evidence="4" id="KW-1185">Reference proteome</keyword>
<dbReference type="SUPFAM" id="SSF56436">
    <property type="entry name" value="C-type lectin-like"/>
    <property type="match status" value="1"/>
</dbReference>
<dbReference type="AlphaFoldDB" id="A0A3Q3MBT4"/>
<accession>A0A3Q3MBT4</accession>
<dbReference type="InterPro" id="IPR016187">
    <property type="entry name" value="CTDL_fold"/>
</dbReference>
<dbReference type="InParanoid" id="A0A3Q3MBT4"/>
<name>A0A3Q3MBT4_9TELE</name>
<dbReference type="InterPro" id="IPR001304">
    <property type="entry name" value="C-type_lectin-like"/>
</dbReference>
<dbReference type="PANTHER" id="PTHR22803">
    <property type="entry name" value="MANNOSE, PHOSPHOLIPASE, LECTIN RECEPTOR RELATED"/>
    <property type="match status" value="1"/>
</dbReference>
<evidence type="ECO:0000313" key="4">
    <source>
        <dbReference type="Proteomes" id="UP000261640"/>
    </source>
</evidence>
<dbReference type="SMART" id="SM00034">
    <property type="entry name" value="CLECT"/>
    <property type="match status" value="1"/>
</dbReference>
<protein>
    <submittedName>
        <fullName evidence="3">Galactose-specific lectin nattectin-like</fullName>
    </submittedName>
</protein>
<feature type="signal peptide" evidence="1">
    <location>
        <begin position="1"/>
        <end position="19"/>
    </location>
</feature>
<dbReference type="Proteomes" id="UP000261640">
    <property type="component" value="Unplaced"/>
</dbReference>
<dbReference type="GeneTree" id="ENSGT01150000286973"/>
<dbReference type="InterPro" id="IPR050111">
    <property type="entry name" value="C-type_lectin/snaclec_domain"/>
</dbReference>
<feature type="chain" id="PRO_5030081427" evidence="1">
    <location>
        <begin position="20"/>
        <end position="164"/>
    </location>
</feature>
<dbReference type="Ensembl" id="ENSMAMT00000020734.2">
    <property type="protein sequence ID" value="ENSMAMP00000020201.2"/>
    <property type="gene ID" value="ENSMAMG00000026227.1"/>
</dbReference>
<dbReference type="InterPro" id="IPR016186">
    <property type="entry name" value="C-type_lectin-like/link_sf"/>
</dbReference>
<organism evidence="3 4">
    <name type="scientific">Mastacembelus armatus</name>
    <name type="common">zig-zag eel</name>
    <dbReference type="NCBI Taxonomy" id="205130"/>
    <lineage>
        <taxon>Eukaryota</taxon>
        <taxon>Metazoa</taxon>
        <taxon>Chordata</taxon>
        <taxon>Craniata</taxon>
        <taxon>Vertebrata</taxon>
        <taxon>Euteleostomi</taxon>
        <taxon>Actinopterygii</taxon>
        <taxon>Neopterygii</taxon>
        <taxon>Teleostei</taxon>
        <taxon>Neoteleostei</taxon>
        <taxon>Acanthomorphata</taxon>
        <taxon>Anabantaria</taxon>
        <taxon>Synbranchiformes</taxon>
        <taxon>Mastacembelidae</taxon>
        <taxon>Mastacembelus</taxon>
    </lineage>
</organism>
<proteinExistence type="predicted"/>
<keyword evidence="1" id="KW-0732">Signal</keyword>
<feature type="domain" description="C-type lectin" evidence="2">
    <location>
        <begin position="44"/>
        <end position="161"/>
    </location>
</feature>
<dbReference type="Gene3D" id="3.10.100.10">
    <property type="entry name" value="Mannose-Binding Protein A, subunit A"/>
    <property type="match status" value="1"/>
</dbReference>
<evidence type="ECO:0000259" key="2">
    <source>
        <dbReference type="PROSITE" id="PS50041"/>
    </source>
</evidence>